<gene>
    <name evidence="1" type="ordered locus">Runsl_0955</name>
</gene>
<dbReference type="Proteomes" id="UP000000493">
    <property type="component" value="Chromosome"/>
</dbReference>
<sequence length="47" mass="5239">MKRTDFVKSILSLTGTAFVYGCKDVDEEILPLLDDVSMSLSLEDSKQ</sequence>
<dbReference type="AlphaFoldDB" id="A0A7U3ZHM2"/>
<reference evidence="2" key="1">
    <citation type="submission" date="2011-06" db="EMBL/GenBank/DDBJ databases">
        <title>The complete genome of chromosome of Runella slithyformis DSM 19594.</title>
        <authorList>
            <consortium name="US DOE Joint Genome Institute (JGI-PGF)"/>
            <person name="Lucas S."/>
            <person name="Han J."/>
            <person name="Lapidus A."/>
            <person name="Bruce D."/>
            <person name="Goodwin L."/>
            <person name="Pitluck S."/>
            <person name="Peters L."/>
            <person name="Kyrpides N."/>
            <person name="Mavromatis K."/>
            <person name="Ivanova N."/>
            <person name="Ovchinnikova G."/>
            <person name="Zhang X."/>
            <person name="Misra M."/>
            <person name="Detter J.C."/>
            <person name="Tapia R."/>
            <person name="Han C."/>
            <person name="Land M."/>
            <person name="Hauser L."/>
            <person name="Markowitz V."/>
            <person name="Cheng J.-F."/>
            <person name="Hugenholtz P."/>
            <person name="Woyke T."/>
            <person name="Wu D."/>
            <person name="Tindall B."/>
            <person name="Faehrich R."/>
            <person name="Brambilla E."/>
            <person name="Klenk H.-P."/>
            <person name="Eisen J.A."/>
        </authorList>
    </citation>
    <scope>NUCLEOTIDE SEQUENCE [LARGE SCALE GENOMIC DNA]</scope>
    <source>
        <strain evidence="2">ATCC 29530 / DSM 19594 / LMG 11500 / NCIMB 11436 / LSU 4</strain>
    </source>
</reference>
<dbReference type="EMBL" id="CP002859">
    <property type="protein sequence ID" value="AEI47389.1"/>
    <property type="molecule type" value="Genomic_DNA"/>
</dbReference>
<organism evidence="1 2">
    <name type="scientific">Runella slithyformis (strain ATCC 29530 / DSM 19594 / LMG 11500 / NCIMB 11436 / LSU 4)</name>
    <dbReference type="NCBI Taxonomy" id="761193"/>
    <lineage>
        <taxon>Bacteria</taxon>
        <taxon>Pseudomonadati</taxon>
        <taxon>Bacteroidota</taxon>
        <taxon>Cytophagia</taxon>
        <taxon>Cytophagales</taxon>
        <taxon>Spirosomataceae</taxon>
        <taxon>Runella</taxon>
    </lineage>
</organism>
<proteinExistence type="predicted"/>
<dbReference type="KEGG" id="rsi:Runsl_0955"/>
<name>A0A7U3ZHM2_RUNSL</name>
<protein>
    <submittedName>
        <fullName evidence="1">Uncharacterized protein</fullName>
    </submittedName>
</protein>
<dbReference type="RefSeq" id="WP_013926708.1">
    <property type="nucleotide sequence ID" value="NC_015703.1"/>
</dbReference>
<evidence type="ECO:0000313" key="2">
    <source>
        <dbReference type="Proteomes" id="UP000000493"/>
    </source>
</evidence>
<reference evidence="1 2" key="2">
    <citation type="journal article" date="2012" name="Stand. Genomic Sci.">
        <title>Complete genome sequence of the aquatic bacterium Runella slithyformis type strain (LSU 4(T)).</title>
        <authorList>
            <person name="Copeland A."/>
            <person name="Zhang X."/>
            <person name="Misra M."/>
            <person name="Lapidus A."/>
            <person name="Nolan M."/>
            <person name="Lucas S."/>
            <person name="Deshpande S."/>
            <person name="Cheng J.F."/>
            <person name="Tapia R."/>
            <person name="Goodwin L.A."/>
            <person name="Pitluck S."/>
            <person name="Liolios K."/>
            <person name="Pagani I."/>
            <person name="Ivanova N."/>
            <person name="Mikhailova N."/>
            <person name="Pati A."/>
            <person name="Chen A."/>
            <person name="Palaniappan K."/>
            <person name="Land M."/>
            <person name="Hauser L."/>
            <person name="Pan C."/>
            <person name="Jeffries C.D."/>
            <person name="Detter J.C."/>
            <person name="Brambilla E.M."/>
            <person name="Rohde M."/>
            <person name="Djao O.D."/>
            <person name="Goker M."/>
            <person name="Sikorski J."/>
            <person name="Tindall B.J."/>
            <person name="Woyke T."/>
            <person name="Bristow J."/>
            <person name="Eisen J.A."/>
            <person name="Markowitz V."/>
            <person name="Hugenholtz P."/>
            <person name="Kyrpides N.C."/>
            <person name="Klenk H.P."/>
            <person name="Mavromatis K."/>
        </authorList>
    </citation>
    <scope>NUCLEOTIDE SEQUENCE [LARGE SCALE GENOMIC DNA]</scope>
    <source>
        <strain evidence="2">ATCC 29530 / DSM 19594 / LMG 11500 / NCIMB 11436 / LSU 4</strain>
    </source>
</reference>
<evidence type="ECO:0000313" key="1">
    <source>
        <dbReference type="EMBL" id="AEI47389.1"/>
    </source>
</evidence>
<accession>A0A7U3ZHM2</accession>
<dbReference type="PROSITE" id="PS51257">
    <property type="entry name" value="PROKAR_LIPOPROTEIN"/>
    <property type="match status" value="1"/>
</dbReference>
<keyword evidence="2" id="KW-1185">Reference proteome</keyword>